<evidence type="ECO:0000313" key="4">
    <source>
        <dbReference type="Proteomes" id="UP000183496"/>
    </source>
</evidence>
<sequence>MEKEYFSKTVFERYIILDQILKRGGTYEQILETLKQKHDIIISKRTLQSDFEYLKNCNLNIVEVSKKPKIFKYDTNEKGLFKNGYDEFIRKEYNMVLQLLGNFVNILEIDIVNAFMEFLKKEFQVDYKEKSIITMQDNFSSGQKYLLELFSAIYSKKVLKIIYKPFNKKEQTYFKDLHPYQLKLYNSRWYLICFDNDKSKFTMNLALDRIVSVECIEQTFKPKASTINQYKDVIGVTLIEGAQKTRVVLKFTESFYPYIKTKKIHSSQKEIAPQTISITVLPNNELYAKILSFGSHVELIEPPVLRKELKNRIELMSQLYK</sequence>
<comment type="caution">
    <text evidence="3">The sequence shown here is derived from an EMBL/GenBank/DDBJ whole genome shotgun (WGS) entry which is preliminary data.</text>
</comment>
<dbReference type="Pfam" id="PF13280">
    <property type="entry name" value="WYL"/>
    <property type="match status" value="1"/>
</dbReference>
<dbReference type="EMBL" id="FOFY01000007">
    <property type="protein sequence ID" value="SEQ93333.1"/>
    <property type="molecule type" value="Genomic_DNA"/>
</dbReference>
<gene>
    <name evidence="3" type="ORF">SAMN04488089_107152</name>
</gene>
<dbReference type="InterPro" id="IPR057727">
    <property type="entry name" value="WCX_dom"/>
</dbReference>
<accession>A0AAJ5BE47</accession>
<keyword evidence="4" id="KW-1185">Reference proteome</keyword>
<evidence type="ECO:0000259" key="1">
    <source>
        <dbReference type="Pfam" id="PF13280"/>
    </source>
</evidence>
<name>A0AAJ5BE47_MYRPR</name>
<reference evidence="3 4" key="1">
    <citation type="submission" date="2016-10" db="EMBL/GenBank/DDBJ databases">
        <authorList>
            <person name="Varghese N."/>
            <person name="Submissions S."/>
        </authorList>
    </citation>
    <scope>NUCLEOTIDE SEQUENCE [LARGE SCALE GENOMIC DNA]</scope>
    <source>
        <strain evidence="4">DSM 19823 / KCTC 23066 / CCTCC M 208030 / D25</strain>
    </source>
</reference>
<dbReference type="InterPro" id="IPR051534">
    <property type="entry name" value="CBASS_pafABC_assoc_protein"/>
</dbReference>
<dbReference type="PROSITE" id="PS52050">
    <property type="entry name" value="WYL"/>
    <property type="match status" value="1"/>
</dbReference>
<dbReference type="Proteomes" id="UP000183496">
    <property type="component" value="Unassembled WGS sequence"/>
</dbReference>
<dbReference type="RefSeq" id="WP_052472664.1">
    <property type="nucleotide sequence ID" value="NZ_CP010817.1"/>
</dbReference>
<organism evidence="3 4">
    <name type="scientific">Myroides profundi</name>
    <dbReference type="NCBI Taxonomy" id="480520"/>
    <lineage>
        <taxon>Bacteria</taxon>
        <taxon>Pseudomonadati</taxon>
        <taxon>Bacteroidota</taxon>
        <taxon>Flavobacteriia</taxon>
        <taxon>Flavobacteriales</taxon>
        <taxon>Flavobacteriaceae</taxon>
        <taxon>Myroides</taxon>
    </lineage>
</organism>
<dbReference type="AlphaFoldDB" id="A0AAJ5BE47"/>
<dbReference type="Pfam" id="PF25583">
    <property type="entry name" value="WCX"/>
    <property type="match status" value="1"/>
</dbReference>
<dbReference type="InterPro" id="IPR026881">
    <property type="entry name" value="WYL_dom"/>
</dbReference>
<feature type="domain" description="WCX" evidence="2">
    <location>
        <begin position="245"/>
        <end position="316"/>
    </location>
</feature>
<dbReference type="PANTHER" id="PTHR34580:SF9">
    <property type="entry name" value="SLL5097 PROTEIN"/>
    <property type="match status" value="1"/>
</dbReference>
<dbReference type="KEGG" id="mpw:MPR_1356"/>
<dbReference type="PANTHER" id="PTHR34580">
    <property type="match status" value="1"/>
</dbReference>
<proteinExistence type="predicted"/>
<protein>
    <submittedName>
        <fullName evidence="3">WYL domain-containing protein</fullName>
    </submittedName>
</protein>
<feature type="domain" description="WYL" evidence="1">
    <location>
        <begin position="145"/>
        <end position="214"/>
    </location>
</feature>
<evidence type="ECO:0000259" key="2">
    <source>
        <dbReference type="Pfam" id="PF25583"/>
    </source>
</evidence>
<evidence type="ECO:0000313" key="3">
    <source>
        <dbReference type="EMBL" id="SEQ93333.1"/>
    </source>
</evidence>